<name>X6NA04_RETFI</name>
<dbReference type="Proteomes" id="UP000023152">
    <property type="component" value="Unassembled WGS sequence"/>
</dbReference>
<protein>
    <submittedName>
        <fullName evidence="1">Uncharacterized protein</fullName>
    </submittedName>
</protein>
<keyword evidence="2" id="KW-1185">Reference proteome</keyword>
<reference evidence="1 2" key="1">
    <citation type="journal article" date="2013" name="Curr. Biol.">
        <title>The Genome of the Foraminiferan Reticulomyxa filosa.</title>
        <authorList>
            <person name="Glockner G."/>
            <person name="Hulsmann N."/>
            <person name="Schleicher M."/>
            <person name="Noegel A.A."/>
            <person name="Eichinger L."/>
            <person name="Gallinger C."/>
            <person name="Pawlowski J."/>
            <person name="Sierra R."/>
            <person name="Euteneuer U."/>
            <person name="Pillet L."/>
            <person name="Moustafa A."/>
            <person name="Platzer M."/>
            <person name="Groth M."/>
            <person name="Szafranski K."/>
            <person name="Schliwa M."/>
        </authorList>
    </citation>
    <scope>NUCLEOTIDE SEQUENCE [LARGE SCALE GENOMIC DNA]</scope>
</reference>
<sequence>MALVFCANGFNTEKVERDATPTVWSDLSKQALKAKEELATNPEAWIDDLLRNKEPPKEQAKDKITMLDLDKHTLTMRKFCLEQCFYKLSVEKKPLKIASHELFDKWKVLYHNSCPSNLTIMERDMRQLVSKDQLKIGYAGNVPTYTWIGEPQDKSQDINKLLGLS</sequence>
<dbReference type="EMBL" id="ASPP01010504">
    <property type="protein sequence ID" value="ETO22738.1"/>
    <property type="molecule type" value="Genomic_DNA"/>
</dbReference>
<gene>
    <name evidence="1" type="ORF">RFI_14455</name>
</gene>
<organism evidence="1 2">
    <name type="scientific">Reticulomyxa filosa</name>
    <dbReference type="NCBI Taxonomy" id="46433"/>
    <lineage>
        <taxon>Eukaryota</taxon>
        <taxon>Sar</taxon>
        <taxon>Rhizaria</taxon>
        <taxon>Retaria</taxon>
        <taxon>Foraminifera</taxon>
        <taxon>Monothalamids</taxon>
        <taxon>Reticulomyxidae</taxon>
        <taxon>Reticulomyxa</taxon>
    </lineage>
</organism>
<proteinExistence type="predicted"/>
<accession>X6NA04</accession>
<evidence type="ECO:0000313" key="2">
    <source>
        <dbReference type="Proteomes" id="UP000023152"/>
    </source>
</evidence>
<dbReference type="AlphaFoldDB" id="X6NA04"/>
<evidence type="ECO:0000313" key="1">
    <source>
        <dbReference type="EMBL" id="ETO22738.1"/>
    </source>
</evidence>
<comment type="caution">
    <text evidence="1">The sequence shown here is derived from an EMBL/GenBank/DDBJ whole genome shotgun (WGS) entry which is preliminary data.</text>
</comment>